<keyword evidence="1" id="KW-1133">Transmembrane helix</keyword>
<evidence type="ECO:0000313" key="3">
    <source>
        <dbReference type="WBParaSite" id="Hba_10512"/>
    </source>
</evidence>
<evidence type="ECO:0000256" key="1">
    <source>
        <dbReference type="SAM" id="Phobius"/>
    </source>
</evidence>
<proteinExistence type="predicted"/>
<feature type="transmembrane region" description="Helical" evidence="1">
    <location>
        <begin position="125"/>
        <end position="145"/>
    </location>
</feature>
<protein>
    <submittedName>
        <fullName evidence="3">Uncharacterized protein</fullName>
    </submittedName>
</protein>
<name>A0A1I7WZB7_HETBA</name>
<sequence length="146" mass="16612">MSKNIVSLFMSVWRIFQHVEILELREVILLLMLSVVGGIEGKVGGMDQSGESHQVVAIVGDHDQTVEIGALIMSTKSELDSIKDSLHLYQCDIQVEEAGEPLGDDYSTKKRKITWSRRRVASYPYIFKMISHIYIYICSITFIFIL</sequence>
<keyword evidence="1" id="KW-0472">Membrane</keyword>
<keyword evidence="2" id="KW-1185">Reference proteome</keyword>
<accession>A0A1I7WZB7</accession>
<dbReference type="AlphaFoldDB" id="A0A1I7WZB7"/>
<reference evidence="3" key="1">
    <citation type="submission" date="2016-11" db="UniProtKB">
        <authorList>
            <consortium name="WormBaseParasite"/>
        </authorList>
    </citation>
    <scope>IDENTIFICATION</scope>
</reference>
<dbReference type="WBParaSite" id="Hba_10512">
    <property type="protein sequence ID" value="Hba_10512"/>
    <property type="gene ID" value="Hba_10512"/>
</dbReference>
<organism evidence="2 3">
    <name type="scientific">Heterorhabditis bacteriophora</name>
    <name type="common">Entomopathogenic nematode worm</name>
    <dbReference type="NCBI Taxonomy" id="37862"/>
    <lineage>
        <taxon>Eukaryota</taxon>
        <taxon>Metazoa</taxon>
        <taxon>Ecdysozoa</taxon>
        <taxon>Nematoda</taxon>
        <taxon>Chromadorea</taxon>
        <taxon>Rhabditida</taxon>
        <taxon>Rhabditina</taxon>
        <taxon>Rhabditomorpha</taxon>
        <taxon>Strongyloidea</taxon>
        <taxon>Heterorhabditidae</taxon>
        <taxon>Heterorhabditis</taxon>
    </lineage>
</organism>
<dbReference type="Proteomes" id="UP000095283">
    <property type="component" value="Unplaced"/>
</dbReference>
<evidence type="ECO:0000313" key="2">
    <source>
        <dbReference type="Proteomes" id="UP000095283"/>
    </source>
</evidence>
<keyword evidence="1" id="KW-0812">Transmembrane</keyword>